<proteinExistence type="predicted"/>
<keyword evidence="1" id="KW-0732">Signal</keyword>
<name>A0A1L9RD34_ASPWE</name>
<protein>
    <recommendedName>
        <fullName evidence="4">Extracellular membrane protein CFEM domain-containing protein</fullName>
    </recommendedName>
</protein>
<keyword evidence="3" id="KW-1185">Reference proteome</keyword>
<feature type="chain" id="PRO_5013154712" description="Extracellular membrane protein CFEM domain-containing protein" evidence="1">
    <location>
        <begin position="20"/>
        <end position="82"/>
    </location>
</feature>
<dbReference type="RefSeq" id="XP_040686536.1">
    <property type="nucleotide sequence ID" value="XM_040831206.1"/>
</dbReference>
<dbReference type="VEuPathDB" id="FungiDB:ASPWEDRAFT_174296"/>
<dbReference type="GeneID" id="63747054"/>
<accession>A0A1L9RD34</accession>
<evidence type="ECO:0000313" key="2">
    <source>
        <dbReference type="EMBL" id="OJJ32859.1"/>
    </source>
</evidence>
<sequence>MMKLTVFIPLTTFIAMTAAIPGVSPCLQQCFLGMENIEYCLDDQCPCGGDEESRSLVSRCINSRGSELDSNNVQRLEKIAHG</sequence>
<dbReference type="Proteomes" id="UP000184383">
    <property type="component" value="Unassembled WGS sequence"/>
</dbReference>
<dbReference type="OrthoDB" id="4505683at2759"/>
<dbReference type="EMBL" id="KV878214">
    <property type="protein sequence ID" value="OJJ32859.1"/>
    <property type="molecule type" value="Genomic_DNA"/>
</dbReference>
<gene>
    <name evidence="2" type="ORF">ASPWEDRAFT_174296</name>
</gene>
<organism evidence="2 3">
    <name type="scientific">Aspergillus wentii DTO 134E9</name>
    <dbReference type="NCBI Taxonomy" id="1073089"/>
    <lineage>
        <taxon>Eukaryota</taxon>
        <taxon>Fungi</taxon>
        <taxon>Dikarya</taxon>
        <taxon>Ascomycota</taxon>
        <taxon>Pezizomycotina</taxon>
        <taxon>Eurotiomycetes</taxon>
        <taxon>Eurotiomycetidae</taxon>
        <taxon>Eurotiales</taxon>
        <taxon>Aspergillaceae</taxon>
        <taxon>Aspergillus</taxon>
        <taxon>Aspergillus subgen. Cremei</taxon>
    </lineage>
</organism>
<reference evidence="3" key="1">
    <citation type="journal article" date="2017" name="Genome Biol.">
        <title>Comparative genomics reveals high biological diversity and specific adaptations in the industrially and medically important fungal genus Aspergillus.</title>
        <authorList>
            <person name="de Vries R.P."/>
            <person name="Riley R."/>
            <person name="Wiebenga A."/>
            <person name="Aguilar-Osorio G."/>
            <person name="Amillis S."/>
            <person name="Uchima C.A."/>
            <person name="Anderluh G."/>
            <person name="Asadollahi M."/>
            <person name="Askin M."/>
            <person name="Barry K."/>
            <person name="Battaglia E."/>
            <person name="Bayram O."/>
            <person name="Benocci T."/>
            <person name="Braus-Stromeyer S.A."/>
            <person name="Caldana C."/>
            <person name="Canovas D."/>
            <person name="Cerqueira G.C."/>
            <person name="Chen F."/>
            <person name="Chen W."/>
            <person name="Choi C."/>
            <person name="Clum A."/>
            <person name="Dos Santos R.A."/>
            <person name="Damasio A.R."/>
            <person name="Diallinas G."/>
            <person name="Emri T."/>
            <person name="Fekete E."/>
            <person name="Flipphi M."/>
            <person name="Freyberg S."/>
            <person name="Gallo A."/>
            <person name="Gournas C."/>
            <person name="Habgood R."/>
            <person name="Hainaut M."/>
            <person name="Harispe M.L."/>
            <person name="Henrissat B."/>
            <person name="Hilden K.S."/>
            <person name="Hope R."/>
            <person name="Hossain A."/>
            <person name="Karabika E."/>
            <person name="Karaffa L."/>
            <person name="Karanyi Z."/>
            <person name="Krasevec N."/>
            <person name="Kuo A."/>
            <person name="Kusch H."/>
            <person name="LaButti K."/>
            <person name="Lagendijk E.L."/>
            <person name="Lapidus A."/>
            <person name="Levasseur A."/>
            <person name="Lindquist E."/>
            <person name="Lipzen A."/>
            <person name="Logrieco A.F."/>
            <person name="MacCabe A."/>
            <person name="Maekelae M.R."/>
            <person name="Malavazi I."/>
            <person name="Melin P."/>
            <person name="Meyer V."/>
            <person name="Mielnichuk N."/>
            <person name="Miskei M."/>
            <person name="Molnar A.P."/>
            <person name="Mule G."/>
            <person name="Ngan C.Y."/>
            <person name="Orejas M."/>
            <person name="Orosz E."/>
            <person name="Ouedraogo J.P."/>
            <person name="Overkamp K.M."/>
            <person name="Park H.-S."/>
            <person name="Perrone G."/>
            <person name="Piumi F."/>
            <person name="Punt P.J."/>
            <person name="Ram A.F."/>
            <person name="Ramon A."/>
            <person name="Rauscher S."/>
            <person name="Record E."/>
            <person name="Riano-Pachon D.M."/>
            <person name="Robert V."/>
            <person name="Roehrig J."/>
            <person name="Ruller R."/>
            <person name="Salamov A."/>
            <person name="Salih N.S."/>
            <person name="Samson R.A."/>
            <person name="Sandor E."/>
            <person name="Sanguinetti M."/>
            <person name="Schuetze T."/>
            <person name="Sepcic K."/>
            <person name="Shelest E."/>
            <person name="Sherlock G."/>
            <person name="Sophianopoulou V."/>
            <person name="Squina F.M."/>
            <person name="Sun H."/>
            <person name="Susca A."/>
            <person name="Todd R.B."/>
            <person name="Tsang A."/>
            <person name="Unkles S.E."/>
            <person name="van de Wiele N."/>
            <person name="van Rossen-Uffink D."/>
            <person name="Oliveira J.V."/>
            <person name="Vesth T.C."/>
            <person name="Visser J."/>
            <person name="Yu J.-H."/>
            <person name="Zhou M."/>
            <person name="Andersen M.R."/>
            <person name="Archer D.B."/>
            <person name="Baker S.E."/>
            <person name="Benoit I."/>
            <person name="Brakhage A.A."/>
            <person name="Braus G.H."/>
            <person name="Fischer R."/>
            <person name="Frisvad J.C."/>
            <person name="Goldman G.H."/>
            <person name="Houbraken J."/>
            <person name="Oakley B."/>
            <person name="Pocsi I."/>
            <person name="Scazzocchio C."/>
            <person name="Seiboth B."/>
            <person name="vanKuyk P.A."/>
            <person name="Wortman J."/>
            <person name="Dyer P.S."/>
            <person name="Grigoriev I.V."/>
        </authorList>
    </citation>
    <scope>NUCLEOTIDE SEQUENCE [LARGE SCALE GENOMIC DNA]</scope>
    <source>
        <strain evidence="3">DTO 134E9</strain>
    </source>
</reference>
<evidence type="ECO:0008006" key="4">
    <source>
        <dbReference type="Google" id="ProtNLM"/>
    </source>
</evidence>
<dbReference type="AlphaFoldDB" id="A0A1L9RD34"/>
<evidence type="ECO:0000256" key="1">
    <source>
        <dbReference type="SAM" id="SignalP"/>
    </source>
</evidence>
<feature type="signal peptide" evidence="1">
    <location>
        <begin position="1"/>
        <end position="19"/>
    </location>
</feature>
<evidence type="ECO:0000313" key="3">
    <source>
        <dbReference type="Proteomes" id="UP000184383"/>
    </source>
</evidence>